<evidence type="ECO:0000313" key="2">
    <source>
        <dbReference type="Proteomes" id="UP000217211"/>
    </source>
</evidence>
<evidence type="ECO:0000313" key="1">
    <source>
        <dbReference type="EMBL" id="ASY66935.1"/>
    </source>
</evidence>
<organism evidence="1 2">
    <name type="scientific">Sinorhizobium sojae CCBAU 05684</name>
    <dbReference type="NCBI Taxonomy" id="716928"/>
    <lineage>
        <taxon>Bacteria</taxon>
        <taxon>Pseudomonadati</taxon>
        <taxon>Pseudomonadota</taxon>
        <taxon>Alphaproteobacteria</taxon>
        <taxon>Hyphomicrobiales</taxon>
        <taxon>Rhizobiaceae</taxon>
        <taxon>Sinorhizobium/Ensifer group</taxon>
        <taxon>Sinorhizobium</taxon>
    </lineage>
</organism>
<name>A0A249PMJ2_9HYPH</name>
<proteinExistence type="predicted"/>
<geneLocation type="plasmid" evidence="2">
    <name>psj05684b</name>
</geneLocation>
<gene>
    <name evidence="1" type="ORF">SJ05684_b59530</name>
</gene>
<dbReference type="EMBL" id="CP023068">
    <property type="protein sequence ID" value="ASY66935.1"/>
    <property type="molecule type" value="Genomic_DNA"/>
</dbReference>
<keyword evidence="2" id="KW-1185">Reference proteome</keyword>
<dbReference type="AlphaFoldDB" id="A0A249PMJ2"/>
<protein>
    <submittedName>
        <fullName evidence="1">Uncharacterized protein</fullName>
    </submittedName>
</protein>
<accession>A0A249PMJ2</accession>
<dbReference type="KEGG" id="esj:SJ05684_b59530"/>
<reference evidence="1 2" key="1">
    <citation type="submission" date="2017-08" db="EMBL/GenBank/DDBJ databases">
        <title>Multipartite genome sequences of Sinorhizobium species nodulating soybeans.</title>
        <authorList>
            <person name="Tian C.F."/>
        </authorList>
    </citation>
    <scope>NUCLEOTIDE SEQUENCE [LARGE SCALE GENOMIC DNA]</scope>
    <source>
        <strain evidence="1 2">CCBAU 05684</strain>
        <plasmid evidence="2">psj05684b</plasmid>
    </source>
</reference>
<dbReference type="Proteomes" id="UP000217211">
    <property type="component" value="Plasmid pSJ05684b"/>
</dbReference>
<keyword evidence="1" id="KW-0614">Plasmid</keyword>
<sequence length="39" mass="3913">MGKLASRGVAAGPVVGIHLEQRLVAAASLSPRQLTGVSN</sequence>